<dbReference type="PANTHER" id="PTHR21224:SF1">
    <property type="entry name" value="INTEGRATOR COMPLEX SUBUNIT 1"/>
    <property type="match status" value="1"/>
</dbReference>
<dbReference type="GO" id="GO:0032039">
    <property type="term" value="C:integrator complex"/>
    <property type="evidence" value="ECO:0007669"/>
    <property type="project" value="InterPro"/>
</dbReference>
<keyword evidence="3" id="KW-1185">Reference proteome</keyword>
<reference evidence="4" key="1">
    <citation type="submission" date="2022-11" db="UniProtKB">
        <authorList>
            <consortium name="WormBaseParasite"/>
        </authorList>
    </citation>
    <scope>IDENTIFICATION</scope>
</reference>
<keyword evidence="1" id="KW-0175">Coiled coil</keyword>
<organism evidence="3 4">
    <name type="scientific">Parascaris univalens</name>
    <name type="common">Nematode worm</name>
    <dbReference type="NCBI Taxonomy" id="6257"/>
    <lineage>
        <taxon>Eukaryota</taxon>
        <taxon>Metazoa</taxon>
        <taxon>Ecdysozoa</taxon>
        <taxon>Nematoda</taxon>
        <taxon>Chromadorea</taxon>
        <taxon>Rhabditida</taxon>
        <taxon>Spirurina</taxon>
        <taxon>Ascaridomorpha</taxon>
        <taxon>Ascaridoidea</taxon>
        <taxon>Ascarididae</taxon>
        <taxon>Parascaris</taxon>
    </lineage>
</organism>
<dbReference type="PANTHER" id="PTHR21224">
    <property type="entry name" value="INTEGRATOR COMPLEX SUBUNIT 1"/>
    <property type="match status" value="1"/>
</dbReference>
<dbReference type="Pfam" id="PF22929">
    <property type="entry name" value="INTS1_INTS2-bd"/>
    <property type="match status" value="1"/>
</dbReference>
<accession>A0A915BMI7</accession>
<dbReference type="InterPro" id="IPR053966">
    <property type="entry name" value="INTS1_INTS2-bd"/>
</dbReference>
<evidence type="ECO:0000313" key="3">
    <source>
        <dbReference type="Proteomes" id="UP000887569"/>
    </source>
</evidence>
<evidence type="ECO:0000256" key="1">
    <source>
        <dbReference type="SAM" id="Coils"/>
    </source>
</evidence>
<dbReference type="InterPro" id="IPR038902">
    <property type="entry name" value="INTS1"/>
</dbReference>
<dbReference type="GO" id="GO:0034474">
    <property type="term" value="P:U2 snRNA 3'-end processing"/>
    <property type="evidence" value="ECO:0007669"/>
    <property type="project" value="InterPro"/>
</dbReference>
<evidence type="ECO:0000259" key="2">
    <source>
        <dbReference type="Pfam" id="PF22929"/>
    </source>
</evidence>
<feature type="coiled-coil region" evidence="1">
    <location>
        <begin position="219"/>
        <end position="246"/>
    </location>
</feature>
<protein>
    <recommendedName>
        <fullName evidence="2">Integrator complex subunit 1 INTS2-binding domain-containing protein</fullName>
    </recommendedName>
</protein>
<feature type="domain" description="Integrator complex subunit 1 INTS2-binding" evidence="2">
    <location>
        <begin position="391"/>
        <end position="695"/>
    </location>
</feature>
<evidence type="ECO:0000313" key="4">
    <source>
        <dbReference type="WBParaSite" id="PgR047_g007_t03"/>
    </source>
</evidence>
<dbReference type="Proteomes" id="UP000887569">
    <property type="component" value="Unplaced"/>
</dbReference>
<dbReference type="AlphaFoldDB" id="A0A915BMI7"/>
<proteinExistence type="predicted"/>
<sequence>TQTHIDALLRFYAEVRSFFEVCVEFLASHHAYCNDSRLFVYSFYRLLYLAAVDYYSSVDNWPLEADVTQFVRAISDAPLSEALLMRILKAGAEQSVPIDAADAIDLVENLSKRASISSPLNGSVVSMIEIKDCDAVSTLFATTVYKPPLTFQLQENELPALSVRTLYWKAWIITVMWVSLNKHSLIKQAYAIYPTLKVAIQILLTWDYRFPPLASAGDAQGIERMIEDDERELNEEKQKIRKLETRLAGTDIGDADSKLLGKLCSLDPTGVCRRPPDSFLRDLEKLNEDLDLSRSLSECREPDLLADIIRSQGSACALPSIMNLVESNANAILHLPLECICELFLHYLLMSTSSTATAKKPTAEKLNALRQRLRDSVRGAAATESTVMETVQFIATRLGASSSVERSIAAHALDLFLQPDANAAILPVNVDASPTSCLHMVACFDLLRGRICTLLARLCPTETKSSRLTEYIDFLIEHSDLSTSHLVAHHISSVVERMTDMSKEEAVYVSALRFFDKYVREACENKSASTSQQVGELPIDAKVITIEFNVSQKEKMCAEVISSSICAILQLLCTRHSEPSIDARSALMDLFFPAHGRRPNVINANEVELLPPWLKVKMLCADDERIVNVALSDMKREDALRFVQSFGLTSYSCSKLFAILDTITSLEGDVLYEARKAARFIRAYKLRGAVGADKFLERLSERQSQSALGKMEVDAEDEIQIVLKDPPRFGDIYPKEETIIPSISVEEAVHCIDVALSENNFDDGRWYTALAEVMQNAECARAVVALLKRKPSLLNNFVAIEPLLFAVDALKEKSAPLKNDLHNFSVFVAKKANISDEVKEILKDFDEEVSSETTAERPSISALSAEDILNLLASQSCTEYDTSALISRFFVLCPELVPPVEDATTGDTDYAERSKILSFLFGSRSCHLEYIISLMPTRCSPRTISTILGSILDSHSPRYL</sequence>
<name>A0A915BMI7_PARUN</name>
<dbReference type="WBParaSite" id="PgR047_g007_t03">
    <property type="protein sequence ID" value="PgR047_g007_t03"/>
    <property type="gene ID" value="PgR047_g007"/>
</dbReference>